<evidence type="ECO:0000256" key="2">
    <source>
        <dbReference type="ARBA" id="ARBA00022676"/>
    </source>
</evidence>
<name>A0A3Q7FW56_SOLLC</name>
<dbReference type="PANTHER" id="PTHR31042">
    <property type="entry name" value="CORE-2/I-BRANCHING BETA-1,6-N-ACETYLGLUCOSAMINYLTRANSFERASE FAMILY PROTEIN-RELATED"/>
    <property type="match status" value="1"/>
</dbReference>
<keyword evidence="5" id="KW-0325">Glycoprotein</keyword>
<dbReference type="STRING" id="4081.A0A3Q7FW56"/>
<evidence type="ECO:0000256" key="4">
    <source>
        <dbReference type="ARBA" id="ARBA00023136"/>
    </source>
</evidence>
<keyword evidence="3" id="KW-0808">Transferase</keyword>
<reference evidence="6" key="2">
    <citation type="submission" date="2019-01" db="UniProtKB">
        <authorList>
            <consortium name="EnsemblPlants"/>
        </authorList>
    </citation>
    <scope>IDENTIFICATION</scope>
    <source>
        <strain evidence="6">cv. Heinz 1706</strain>
    </source>
</reference>
<dbReference type="Pfam" id="PF02485">
    <property type="entry name" value="Branch"/>
    <property type="match status" value="1"/>
</dbReference>
<dbReference type="EnsemblPlants" id="Solyc03g119260.3.1">
    <property type="protein sequence ID" value="Solyc03g119260.3.1"/>
    <property type="gene ID" value="Solyc03g119260.3"/>
</dbReference>
<dbReference type="InterPro" id="IPR003406">
    <property type="entry name" value="Glyco_trans_14"/>
</dbReference>
<evidence type="ECO:0000313" key="6">
    <source>
        <dbReference type="EnsemblPlants" id="Solyc03g119260.3.1"/>
    </source>
</evidence>
<evidence type="ECO:0000313" key="7">
    <source>
        <dbReference type="Proteomes" id="UP000004994"/>
    </source>
</evidence>
<sequence>METPKFSTPKHVMKDEDLIWRAMMVPSVSDLPFNRKPKIAFMFLARGSLPLAPLWERFFQGHEGLYSIYIHSQPSFNGSAPQEGPIFHDRRVANSNFTDMGFTMNYLKYSTSSFA</sequence>
<dbReference type="GO" id="GO:0016757">
    <property type="term" value="F:glycosyltransferase activity"/>
    <property type="evidence" value="ECO:0007669"/>
    <property type="project" value="UniProtKB-KW"/>
</dbReference>
<keyword evidence="7" id="KW-1185">Reference proteome</keyword>
<evidence type="ECO:0000256" key="3">
    <source>
        <dbReference type="ARBA" id="ARBA00022679"/>
    </source>
</evidence>
<keyword evidence="4" id="KW-0472">Membrane</keyword>
<dbReference type="GO" id="GO:0016020">
    <property type="term" value="C:membrane"/>
    <property type="evidence" value="ECO:0007669"/>
    <property type="project" value="UniProtKB-SubCell"/>
</dbReference>
<organism evidence="6">
    <name type="scientific">Solanum lycopersicum</name>
    <name type="common">Tomato</name>
    <name type="synonym">Lycopersicon esculentum</name>
    <dbReference type="NCBI Taxonomy" id="4081"/>
    <lineage>
        <taxon>Eukaryota</taxon>
        <taxon>Viridiplantae</taxon>
        <taxon>Streptophyta</taxon>
        <taxon>Embryophyta</taxon>
        <taxon>Tracheophyta</taxon>
        <taxon>Spermatophyta</taxon>
        <taxon>Magnoliopsida</taxon>
        <taxon>eudicotyledons</taxon>
        <taxon>Gunneridae</taxon>
        <taxon>Pentapetalae</taxon>
        <taxon>asterids</taxon>
        <taxon>lamiids</taxon>
        <taxon>Solanales</taxon>
        <taxon>Solanaceae</taxon>
        <taxon>Solanoideae</taxon>
        <taxon>Solaneae</taxon>
        <taxon>Solanum</taxon>
        <taxon>Solanum subgen. Lycopersicon</taxon>
    </lineage>
</organism>
<reference evidence="6" key="1">
    <citation type="journal article" date="2012" name="Nature">
        <title>The tomato genome sequence provides insights into fleshy fruit evolution.</title>
        <authorList>
            <consortium name="Tomato Genome Consortium"/>
        </authorList>
    </citation>
    <scope>NUCLEOTIDE SEQUENCE [LARGE SCALE GENOMIC DNA]</scope>
    <source>
        <strain evidence="6">cv. Heinz 1706</strain>
    </source>
</reference>
<evidence type="ECO:0000256" key="1">
    <source>
        <dbReference type="ARBA" id="ARBA00004606"/>
    </source>
</evidence>
<protein>
    <submittedName>
        <fullName evidence="6">Uncharacterized protein</fullName>
    </submittedName>
</protein>
<keyword evidence="2" id="KW-0328">Glycosyltransferase</keyword>
<dbReference type="Gramene" id="Solyc03g119260.3.1">
    <property type="protein sequence ID" value="Solyc03g119260.3.1"/>
    <property type="gene ID" value="Solyc03g119260.3"/>
</dbReference>
<dbReference type="PANTHER" id="PTHR31042:SF153">
    <property type="entry name" value="GLYCOSYLTRANSFERASE BC10-LIKE"/>
    <property type="match status" value="1"/>
</dbReference>
<dbReference type="InParanoid" id="A0A3Q7FW56"/>
<dbReference type="AlphaFoldDB" id="A0A3Q7FW56"/>
<evidence type="ECO:0000256" key="5">
    <source>
        <dbReference type="ARBA" id="ARBA00023180"/>
    </source>
</evidence>
<dbReference type="Proteomes" id="UP000004994">
    <property type="component" value="Chromosome 3"/>
</dbReference>
<dbReference type="OMA" id="LIWRAMM"/>
<accession>A0A3Q7FW56</accession>
<dbReference type="PaxDb" id="4081-Solyc03g119260.2.1"/>
<dbReference type="InterPro" id="IPR044174">
    <property type="entry name" value="BC10-like"/>
</dbReference>
<proteinExistence type="predicted"/>
<comment type="subcellular location">
    <subcellularLocation>
        <location evidence="1">Membrane</location>
        <topology evidence="1">Single-pass type II membrane protein</topology>
    </subcellularLocation>
</comment>